<proteinExistence type="predicted"/>
<feature type="compositionally biased region" description="Polar residues" evidence="1">
    <location>
        <begin position="17"/>
        <end position="26"/>
    </location>
</feature>
<feature type="domain" description="ATPase AAA-type core" evidence="2">
    <location>
        <begin position="297"/>
        <end position="386"/>
    </location>
</feature>
<dbReference type="Pfam" id="PF00004">
    <property type="entry name" value="AAA"/>
    <property type="match status" value="1"/>
</dbReference>
<dbReference type="Gene3D" id="3.40.50.300">
    <property type="entry name" value="P-loop containing nucleotide triphosphate hydrolases"/>
    <property type="match status" value="1"/>
</dbReference>
<evidence type="ECO:0000313" key="4">
    <source>
        <dbReference type="Proteomes" id="UP000465266"/>
    </source>
</evidence>
<name>A0ABQ1B8Y4_9EURO</name>
<feature type="region of interest" description="Disordered" evidence="1">
    <location>
        <begin position="17"/>
        <end position="44"/>
    </location>
</feature>
<keyword evidence="4" id="KW-1185">Reference proteome</keyword>
<protein>
    <recommendedName>
        <fullName evidence="2">ATPase AAA-type core domain-containing protein</fullName>
    </recommendedName>
</protein>
<dbReference type="SUPFAM" id="SSF52540">
    <property type="entry name" value="P-loop containing nucleoside triphosphate hydrolases"/>
    <property type="match status" value="1"/>
</dbReference>
<dbReference type="InterPro" id="IPR003959">
    <property type="entry name" value="ATPase_AAA_core"/>
</dbReference>
<dbReference type="InterPro" id="IPR027417">
    <property type="entry name" value="P-loop_NTPase"/>
</dbReference>
<sequence length="476" mass="52424">MAIENQPFELSMKLKTSTSIEGQPRTTLAVPDGNLPSAEDASHSTVPRGLTIGVRWTFSRITMRQPVPYQVAGLEGLEDNPILIDLDDGSLSEAETEICTSQESFDGSPENPIWILDEPAVCESPESQTEDNAAVRCPHSSLLDHVGSPMGNMEDPQSENESRLCESPESDWRGTTPVGSPRISAVSSICIPEGSVEVEPQRDQGIAMDSALPQTESAARTASGSSKLLIQDPEVLALVDVSVQTETSVQEERRYVHASTQTAPHDMVAQSANGTMKVDNKPRKRKHDSAIPESVPISAGDLSAQAEQLEVQLTRTFRVASNWKAVLLLDEADVYLQRRDGLHLERNRLVATFLRTLEYYPGIFFLTTNMLQDFDAAILDRIQLKLHYHDLDSSARQAIFRHFSAKTGAEILEDEIRNFAEVSLNGRQIKNVIKLAHNVAMSEGVRLRADHIRSAIRANGYTIPTPGSKIDNSLYD</sequence>
<dbReference type="EMBL" id="BLKG01000128">
    <property type="protein sequence ID" value="GFF96370.1"/>
    <property type="molecule type" value="Genomic_DNA"/>
</dbReference>
<accession>A0ABQ1B8Y4</accession>
<dbReference type="PANTHER" id="PTHR46411:SF3">
    <property type="entry name" value="AAA+ ATPASE DOMAIN-CONTAINING PROTEIN"/>
    <property type="match status" value="1"/>
</dbReference>
<evidence type="ECO:0000313" key="3">
    <source>
        <dbReference type="EMBL" id="GFF96370.1"/>
    </source>
</evidence>
<reference evidence="3 4" key="1">
    <citation type="submission" date="2020-01" db="EMBL/GenBank/DDBJ databases">
        <title>Draft genome sequence of Aspergillus udagawae IFM 53868.</title>
        <authorList>
            <person name="Takahashi H."/>
            <person name="Yaguchi T."/>
        </authorList>
    </citation>
    <scope>NUCLEOTIDE SEQUENCE [LARGE SCALE GENOMIC DNA]</scope>
    <source>
        <strain evidence="3 4">IFM 53868</strain>
    </source>
</reference>
<evidence type="ECO:0000259" key="2">
    <source>
        <dbReference type="Pfam" id="PF00004"/>
    </source>
</evidence>
<dbReference type="PANTHER" id="PTHR46411">
    <property type="entry name" value="FAMILY ATPASE, PUTATIVE-RELATED"/>
    <property type="match status" value="1"/>
</dbReference>
<organism evidence="3 4">
    <name type="scientific">Aspergillus udagawae</name>
    <dbReference type="NCBI Taxonomy" id="91492"/>
    <lineage>
        <taxon>Eukaryota</taxon>
        <taxon>Fungi</taxon>
        <taxon>Dikarya</taxon>
        <taxon>Ascomycota</taxon>
        <taxon>Pezizomycotina</taxon>
        <taxon>Eurotiomycetes</taxon>
        <taxon>Eurotiomycetidae</taxon>
        <taxon>Eurotiales</taxon>
        <taxon>Aspergillaceae</taxon>
        <taxon>Aspergillus</taxon>
        <taxon>Aspergillus subgen. Fumigati</taxon>
    </lineage>
</organism>
<feature type="region of interest" description="Disordered" evidence="1">
    <location>
        <begin position="148"/>
        <end position="181"/>
    </location>
</feature>
<evidence type="ECO:0000256" key="1">
    <source>
        <dbReference type="SAM" id="MobiDB-lite"/>
    </source>
</evidence>
<dbReference type="Proteomes" id="UP000465266">
    <property type="component" value="Unassembled WGS sequence"/>
</dbReference>
<gene>
    <name evidence="3" type="ORF">IFM53868_08505</name>
</gene>
<feature type="compositionally biased region" description="Basic and acidic residues" evidence="1">
    <location>
        <begin position="160"/>
        <end position="172"/>
    </location>
</feature>
<comment type="caution">
    <text evidence="3">The sequence shown here is derived from an EMBL/GenBank/DDBJ whole genome shotgun (WGS) entry which is preliminary data.</text>
</comment>